<dbReference type="PROSITE" id="PS50203">
    <property type="entry name" value="CALPAIN_CAT"/>
    <property type="match status" value="1"/>
</dbReference>
<dbReference type="GO" id="GO:0006508">
    <property type="term" value="P:proteolysis"/>
    <property type="evidence" value="ECO:0007669"/>
    <property type="project" value="UniProtKB-KW"/>
</dbReference>
<feature type="active site" evidence="5">
    <location>
        <position position="331"/>
    </location>
</feature>
<evidence type="ECO:0000259" key="7">
    <source>
        <dbReference type="PROSITE" id="PS50203"/>
    </source>
</evidence>
<keyword evidence="3 5" id="KW-0378">Hydrolase</keyword>
<dbReference type="GO" id="GO:0008233">
    <property type="term" value="F:peptidase activity"/>
    <property type="evidence" value="ECO:0007669"/>
    <property type="project" value="UniProtKB-KW"/>
</dbReference>
<comment type="similarity">
    <text evidence="1">Belongs to the peptidase C2 family.</text>
</comment>
<evidence type="ECO:0000256" key="4">
    <source>
        <dbReference type="ARBA" id="ARBA00022807"/>
    </source>
</evidence>
<dbReference type="Proteomes" id="UP001596317">
    <property type="component" value="Unassembled WGS sequence"/>
</dbReference>
<name>A0ABW1ZUQ9_9DEIO</name>
<dbReference type="InterPro" id="IPR001300">
    <property type="entry name" value="Peptidase_C2_calpain_cat"/>
</dbReference>
<gene>
    <name evidence="8" type="ORF">ACFP90_25360</name>
</gene>
<dbReference type="EMBL" id="JBHSWB010000003">
    <property type="protein sequence ID" value="MFC6663367.1"/>
    <property type="molecule type" value="Genomic_DNA"/>
</dbReference>
<dbReference type="Pfam" id="PF00648">
    <property type="entry name" value="Peptidase_C2"/>
    <property type="match status" value="1"/>
</dbReference>
<feature type="active site" evidence="5">
    <location>
        <position position="138"/>
    </location>
</feature>
<feature type="compositionally biased region" description="Polar residues" evidence="6">
    <location>
        <begin position="15"/>
        <end position="26"/>
    </location>
</feature>
<keyword evidence="4 5" id="KW-0788">Thiol protease</keyword>
<comment type="caution">
    <text evidence="8">The sequence shown here is derived from an EMBL/GenBank/DDBJ whole genome shotgun (WGS) entry which is preliminary data.</text>
</comment>
<organism evidence="8 9">
    <name type="scientific">Deinococcus multiflagellatus</name>
    <dbReference type="NCBI Taxonomy" id="1656887"/>
    <lineage>
        <taxon>Bacteria</taxon>
        <taxon>Thermotogati</taxon>
        <taxon>Deinococcota</taxon>
        <taxon>Deinococci</taxon>
        <taxon>Deinococcales</taxon>
        <taxon>Deinococcaceae</taxon>
        <taxon>Deinococcus</taxon>
    </lineage>
</organism>
<dbReference type="RefSeq" id="WP_224611052.1">
    <property type="nucleotide sequence ID" value="NZ_JAIQXV010000017.1"/>
</dbReference>
<accession>A0ABW1ZUQ9</accession>
<evidence type="ECO:0000256" key="6">
    <source>
        <dbReference type="SAM" id="MobiDB-lite"/>
    </source>
</evidence>
<dbReference type="PANTHER" id="PTHR10183:SF379">
    <property type="entry name" value="CALPAIN-5"/>
    <property type="match status" value="1"/>
</dbReference>
<evidence type="ECO:0000256" key="5">
    <source>
        <dbReference type="PROSITE-ProRule" id="PRU00239"/>
    </source>
</evidence>
<protein>
    <submittedName>
        <fullName evidence="8">C2 family cysteine protease</fullName>
    </submittedName>
</protein>
<dbReference type="InterPro" id="IPR022684">
    <property type="entry name" value="Calpain_cysteine_protease"/>
</dbReference>
<evidence type="ECO:0000313" key="9">
    <source>
        <dbReference type="Proteomes" id="UP001596317"/>
    </source>
</evidence>
<reference evidence="9" key="1">
    <citation type="journal article" date="2019" name="Int. J. Syst. Evol. Microbiol.">
        <title>The Global Catalogue of Microorganisms (GCM) 10K type strain sequencing project: providing services to taxonomists for standard genome sequencing and annotation.</title>
        <authorList>
            <consortium name="The Broad Institute Genomics Platform"/>
            <consortium name="The Broad Institute Genome Sequencing Center for Infectious Disease"/>
            <person name="Wu L."/>
            <person name="Ma J."/>
        </authorList>
    </citation>
    <scope>NUCLEOTIDE SEQUENCE [LARGE SCALE GENOMIC DNA]</scope>
    <source>
        <strain evidence="9">CCUG 63830</strain>
    </source>
</reference>
<dbReference type="PANTHER" id="PTHR10183">
    <property type="entry name" value="CALPAIN"/>
    <property type="match status" value="1"/>
</dbReference>
<evidence type="ECO:0000313" key="8">
    <source>
        <dbReference type="EMBL" id="MFC6663367.1"/>
    </source>
</evidence>
<proteinExistence type="inferred from homology"/>
<dbReference type="SUPFAM" id="SSF54001">
    <property type="entry name" value="Cysteine proteinases"/>
    <property type="match status" value="1"/>
</dbReference>
<feature type="active site" evidence="5">
    <location>
        <position position="307"/>
    </location>
</feature>
<sequence length="362" mass="38847">MFDPQKKRSTAVAKSPTSEKPASTAGTARPAHPQPSAAARKTPARPAPPTAGAASTMPFRARRRDQSAHPATSAEVLTDLATLPTPEHLAPERVQQSLQAGTPTLQFKKISGQLYVKKPGESSGIAPGDIMQGSLGNCYLLAGMAALAKTNPEMIKQMITQNKDGSITVRFSSQKPVVGKTYSSINDVPRKDRFVTIQNNFAFLKGSPDPVGAVKVNDLWPLIIEKAFIKEVGGADTAGQGGFSTKVMENYFGIAMMTQGSLPQVPKAELLTYLQAADEKPTIASTGELTEKQNAIASKYKNIVSSHAYAVLGTTQQTVKGKETTMVILFNPWGEKVSVTLSDFQQLFSRIEQSLDEPSRSK</sequence>
<dbReference type="Gene3D" id="3.90.70.10">
    <property type="entry name" value="Cysteine proteinases"/>
    <property type="match status" value="1"/>
</dbReference>
<feature type="region of interest" description="Disordered" evidence="6">
    <location>
        <begin position="1"/>
        <end position="73"/>
    </location>
</feature>
<evidence type="ECO:0000256" key="2">
    <source>
        <dbReference type="ARBA" id="ARBA00022670"/>
    </source>
</evidence>
<keyword evidence="2 5" id="KW-0645">Protease</keyword>
<evidence type="ECO:0000256" key="1">
    <source>
        <dbReference type="ARBA" id="ARBA00007623"/>
    </source>
</evidence>
<dbReference type="InterPro" id="IPR038765">
    <property type="entry name" value="Papain-like_cys_pep_sf"/>
</dbReference>
<dbReference type="SMART" id="SM00230">
    <property type="entry name" value="CysPc"/>
    <property type="match status" value="1"/>
</dbReference>
<feature type="domain" description="Calpain catalytic" evidence="7">
    <location>
        <begin position="76"/>
        <end position="335"/>
    </location>
</feature>
<keyword evidence="9" id="KW-1185">Reference proteome</keyword>
<evidence type="ECO:0000256" key="3">
    <source>
        <dbReference type="ARBA" id="ARBA00022801"/>
    </source>
</evidence>